<keyword evidence="2 7" id="KW-0479">Metal-binding</keyword>
<dbReference type="InterPro" id="IPR042110">
    <property type="entry name" value="Adenylosuccinate_synth_dom2"/>
</dbReference>
<feature type="binding site" evidence="7">
    <location>
        <begin position="330"/>
        <end position="332"/>
    </location>
    <ligand>
        <name>GTP</name>
        <dbReference type="ChEBI" id="CHEBI:37565"/>
    </ligand>
</feature>
<feature type="binding site" description="in other chain" evidence="7">
    <location>
        <position position="238"/>
    </location>
    <ligand>
        <name>IMP</name>
        <dbReference type="ChEBI" id="CHEBI:58053"/>
        <note>ligand shared between dimeric partners</note>
    </ligand>
</feature>
<dbReference type="NCBIfam" id="NF002223">
    <property type="entry name" value="PRK01117.1"/>
    <property type="match status" value="1"/>
</dbReference>
<evidence type="ECO:0000256" key="6">
    <source>
        <dbReference type="ARBA" id="ARBA00023134"/>
    </source>
</evidence>
<dbReference type="PANTHER" id="PTHR11846:SF0">
    <property type="entry name" value="ADENYLOSUCCINATE SYNTHETASE"/>
    <property type="match status" value="1"/>
</dbReference>
<feature type="binding site" evidence="7">
    <location>
        <position position="40"/>
    </location>
    <ligand>
        <name>Mg(2+)</name>
        <dbReference type="ChEBI" id="CHEBI:18420"/>
    </ligand>
</feature>
<evidence type="ECO:0000256" key="8">
    <source>
        <dbReference type="RuleBase" id="RU000520"/>
    </source>
</evidence>
<feature type="binding site" description="in other chain" evidence="7">
    <location>
        <begin position="38"/>
        <end position="41"/>
    </location>
    <ligand>
        <name>IMP</name>
        <dbReference type="ChEBI" id="CHEBI:58053"/>
        <note>ligand shared between dimeric partners</note>
    </ligand>
</feature>
<protein>
    <recommendedName>
        <fullName evidence="7 8">Adenylosuccinate synthetase</fullName>
        <shortName evidence="7">AMPSase</shortName>
        <shortName evidence="7">AdSS</shortName>
        <ecNumber evidence="7 8">6.3.4.4</ecNumber>
    </recommendedName>
    <alternativeName>
        <fullName evidence="7">IMP--aspartate ligase</fullName>
    </alternativeName>
</protein>
<dbReference type="CDD" id="cd03108">
    <property type="entry name" value="AdSS"/>
    <property type="match status" value="1"/>
</dbReference>
<keyword evidence="1 7" id="KW-0436">Ligase</keyword>
<keyword evidence="4 7" id="KW-0658">Purine biosynthesis</keyword>
<dbReference type="EC" id="6.3.4.4" evidence="7 8"/>
<feature type="binding site" evidence="7">
    <location>
        <position position="13"/>
    </location>
    <ligand>
        <name>Mg(2+)</name>
        <dbReference type="ChEBI" id="CHEBI:18420"/>
    </ligand>
</feature>
<feature type="binding site" evidence="7">
    <location>
        <begin position="12"/>
        <end position="18"/>
    </location>
    <ligand>
        <name>GTP</name>
        <dbReference type="ChEBI" id="CHEBI:37565"/>
    </ligand>
</feature>
<dbReference type="InterPro" id="IPR001114">
    <property type="entry name" value="Adenylosuccinate_synthetase"/>
</dbReference>
<evidence type="ECO:0000313" key="9">
    <source>
        <dbReference type="EMBL" id="MBM7799301.1"/>
    </source>
</evidence>
<dbReference type="InterPro" id="IPR042111">
    <property type="entry name" value="Adenylosuccinate_synth_dom3"/>
</dbReference>
<keyword evidence="7" id="KW-0963">Cytoplasm</keyword>
<dbReference type="PANTHER" id="PTHR11846">
    <property type="entry name" value="ADENYLOSUCCINATE SYNTHETASE"/>
    <property type="match status" value="1"/>
</dbReference>
<dbReference type="Pfam" id="PF00709">
    <property type="entry name" value="Adenylsucc_synt"/>
    <property type="match status" value="1"/>
</dbReference>
<dbReference type="InterPro" id="IPR027417">
    <property type="entry name" value="P-loop_NTPase"/>
</dbReference>
<feature type="binding site" description="in other chain" evidence="7">
    <location>
        <position position="223"/>
    </location>
    <ligand>
        <name>IMP</name>
        <dbReference type="ChEBI" id="CHEBI:58053"/>
        <note>ligand shared between dimeric partners</note>
    </ligand>
</feature>
<dbReference type="SUPFAM" id="SSF52540">
    <property type="entry name" value="P-loop containing nucleoside triphosphate hydrolases"/>
    <property type="match status" value="1"/>
</dbReference>
<evidence type="ECO:0000313" key="10">
    <source>
        <dbReference type="Proteomes" id="UP000704762"/>
    </source>
</evidence>
<reference evidence="9 10" key="1">
    <citation type="submission" date="2021-01" db="EMBL/GenBank/DDBJ databases">
        <title>Sequencing the genomes of 1000 actinobacteria strains.</title>
        <authorList>
            <person name="Klenk H.-P."/>
        </authorList>
    </citation>
    <scope>NUCLEOTIDE SEQUENCE [LARGE SCALE GENOMIC DNA]</scope>
    <source>
        <strain evidence="9 10">DSM 18662</strain>
    </source>
</reference>
<dbReference type="RefSeq" id="WP_204917960.1">
    <property type="nucleotide sequence ID" value="NZ_BAAAQP010000001.1"/>
</dbReference>
<feature type="binding site" description="in other chain" evidence="7">
    <location>
        <begin position="13"/>
        <end position="16"/>
    </location>
    <ligand>
        <name>IMP</name>
        <dbReference type="ChEBI" id="CHEBI:58053"/>
        <note>ligand shared between dimeric partners</note>
    </ligand>
</feature>
<dbReference type="SMART" id="SM00788">
    <property type="entry name" value="Adenylsucc_synt"/>
    <property type="match status" value="1"/>
</dbReference>
<feature type="binding site" evidence="7">
    <location>
        <begin position="40"/>
        <end position="42"/>
    </location>
    <ligand>
        <name>GTP</name>
        <dbReference type="ChEBI" id="CHEBI:37565"/>
    </ligand>
</feature>
<feature type="binding site" evidence="7">
    <location>
        <begin position="412"/>
        <end position="414"/>
    </location>
    <ligand>
        <name>GTP</name>
        <dbReference type="ChEBI" id="CHEBI:37565"/>
    </ligand>
</feature>
<feature type="binding site" description="in other chain" evidence="7">
    <location>
        <position position="302"/>
    </location>
    <ligand>
        <name>IMP</name>
        <dbReference type="ChEBI" id="CHEBI:58053"/>
        <note>ligand shared between dimeric partners</note>
    </ligand>
</feature>
<accession>A0ABS2RJX3</accession>
<keyword evidence="3 7" id="KW-0547">Nucleotide-binding</keyword>
<feature type="active site" description="Proton donor" evidence="7">
    <location>
        <position position="41"/>
    </location>
</feature>
<dbReference type="HAMAP" id="MF_00011">
    <property type="entry name" value="Adenylosucc_synth"/>
    <property type="match status" value="1"/>
</dbReference>
<dbReference type="InterPro" id="IPR018220">
    <property type="entry name" value="Adenylosuccin_syn_GTP-bd"/>
</dbReference>
<comment type="subcellular location">
    <subcellularLocation>
        <location evidence="7">Cytoplasm</location>
    </subcellularLocation>
</comment>
<dbReference type="EMBL" id="JAFBCF010000001">
    <property type="protein sequence ID" value="MBM7799301.1"/>
    <property type="molecule type" value="Genomic_DNA"/>
</dbReference>
<dbReference type="PROSITE" id="PS01266">
    <property type="entry name" value="ADENYLOSUCCIN_SYN_1"/>
    <property type="match status" value="1"/>
</dbReference>
<dbReference type="GO" id="GO:0004019">
    <property type="term" value="F:adenylosuccinate synthase activity"/>
    <property type="evidence" value="ECO:0007669"/>
    <property type="project" value="UniProtKB-EC"/>
</dbReference>
<evidence type="ECO:0000256" key="2">
    <source>
        <dbReference type="ARBA" id="ARBA00022723"/>
    </source>
</evidence>
<organism evidence="9 10">
    <name type="scientific">Microlunatus panaciterrae</name>
    <dbReference type="NCBI Taxonomy" id="400768"/>
    <lineage>
        <taxon>Bacteria</taxon>
        <taxon>Bacillati</taxon>
        <taxon>Actinomycetota</taxon>
        <taxon>Actinomycetes</taxon>
        <taxon>Propionibacteriales</taxon>
        <taxon>Propionibacteriaceae</taxon>
        <taxon>Microlunatus</taxon>
    </lineage>
</organism>
<comment type="caution">
    <text evidence="9">The sequence shown here is derived from an EMBL/GenBank/DDBJ whole genome shotgun (WGS) entry which is preliminary data.</text>
</comment>
<comment type="similarity">
    <text evidence="7 8">Belongs to the adenylosuccinate synthetase family.</text>
</comment>
<dbReference type="NCBIfam" id="TIGR00184">
    <property type="entry name" value="purA"/>
    <property type="match status" value="1"/>
</dbReference>
<comment type="pathway">
    <text evidence="7 8">Purine metabolism; AMP biosynthesis via de novo pathway; AMP from IMP: step 1/2.</text>
</comment>
<dbReference type="InterPro" id="IPR042109">
    <property type="entry name" value="Adenylosuccinate_synth_dom1"/>
</dbReference>
<feature type="binding site" evidence="7">
    <location>
        <position position="142"/>
    </location>
    <ligand>
        <name>IMP</name>
        <dbReference type="ChEBI" id="CHEBI:58053"/>
        <note>ligand shared between dimeric partners</note>
    </ligand>
</feature>
<dbReference type="Gene3D" id="1.10.300.10">
    <property type="entry name" value="Adenylosuccinate Synthetase, subunit A, domain 2"/>
    <property type="match status" value="1"/>
</dbReference>
<name>A0ABS2RJX3_9ACTN</name>
<sequence length="427" mass="46495">MPGIVIVGSQWGDEGKGKATDQLGDRVDFCVRYSGGNNAGHTIVVNGERYALHLLPSGILNRNTVPVIGNGVVVDLDVLFQEIEGLAARGVDASHLLVSANAHIIASFHQTIDKVTERFLGKAKIGTTGRGVGPAYADKVNRIGIRIQDLFDESILRQKVEASLEQKNHLLVKVYNRRALDPVQVTEHLLSHADRIKPHVTDVSRVLNDALDRGKVVLFEGAQAHHLDVDHGTYPYVTSSNPIAAGACVGTGVGPTRIDRTVGIVKAYTTRVGEGPMPTELNDENGERLRQVGAEFGTTTGRKRRCGWFDALVVESATAANAFTDLFLTKLDILTGWEKIPVCVGYDVNGTRHDRMPMSQSDFHHAVPIYEELDGWTEDISGCRDFADLPKATQAYVRRLEELCGARISGIGVGPSREQSITLHDLL</sequence>
<feature type="binding site" description="in other chain" evidence="7">
    <location>
        <position position="128"/>
    </location>
    <ligand>
        <name>IMP</name>
        <dbReference type="ChEBI" id="CHEBI:58053"/>
        <note>ligand shared between dimeric partners</note>
    </ligand>
</feature>
<comment type="function">
    <text evidence="7">Plays an important role in the de novo pathway of purine nucleotide biosynthesis. Catalyzes the first committed step in the biosynthesis of AMP from IMP.</text>
</comment>
<comment type="cofactor">
    <cofactor evidence="7">
        <name>Mg(2+)</name>
        <dbReference type="ChEBI" id="CHEBI:18420"/>
    </cofactor>
    <text evidence="7">Binds 1 Mg(2+) ion per subunit.</text>
</comment>
<dbReference type="Proteomes" id="UP000704762">
    <property type="component" value="Unassembled WGS sequence"/>
</dbReference>
<proteinExistence type="inferred from homology"/>
<keyword evidence="10" id="KW-1185">Reference proteome</keyword>
<evidence type="ECO:0000256" key="7">
    <source>
        <dbReference type="HAMAP-Rule" id="MF_00011"/>
    </source>
</evidence>
<feature type="active site" description="Proton acceptor" evidence="7">
    <location>
        <position position="13"/>
    </location>
</feature>
<comment type="subunit">
    <text evidence="7">Homodimer.</text>
</comment>
<dbReference type="Gene3D" id="3.90.170.10">
    <property type="entry name" value="Adenylosuccinate Synthetase, subunit A, domain 3"/>
    <property type="match status" value="1"/>
</dbReference>
<evidence type="ECO:0000256" key="5">
    <source>
        <dbReference type="ARBA" id="ARBA00022842"/>
    </source>
</evidence>
<evidence type="ECO:0000256" key="3">
    <source>
        <dbReference type="ARBA" id="ARBA00022741"/>
    </source>
</evidence>
<keyword evidence="5 7" id="KW-0460">Magnesium</keyword>
<keyword evidence="6 7" id="KW-0342">GTP-binding</keyword>
<feature type="binding site" evidence="7">
    <location>
        <begin position="298"/>
        <end position="304"/>
    </location>
    <ligand>
        <name>substrate</name>
    </ligand>
</feature>
<evidence type="ECO:0000256" key="4">
    <source>
        <dbReference type="ARBA" id="ARBA00022755"/>
    </source>
</evidence>
<evidence type="ECO:0000256" key="1">
    <source>
        <dbReference type="ARBA" id="ARBA00022598"/>
    </source>
</evidence>
<gene>
    <name evidence="7" type="primary">purA</name>
    <name evidence="9" type="ORF">JOE57_002222</name>
</gene>
<comment type="catalytic activity">
    <reaction evidence="7 8">
        <text>IMP + L-aspartate + GTP = N(6)-(1,2-dicarboxyethyl)-AMP + GDP + phosphate + 2 H(+)</text>
        <dbReference type="Rhea" id="RHEA:15753"/>
        <dbReference type="ChEBI" id="CHEBI:15378"/>
        <dbReference type="ChEBI" id="CHEBI:29991"/>
        <dbReference type="ChEBI" id="CHEBI:37565"/>
        <dbReference type="ChEBI" id="CHEBI:43474"/>
        <dbReference type="ChEBI" id="CHEBI:57567"/>
        <dbReference type="ChEBI" id="CHEBI:58053"/>
        <dbReference type="ChEBI" id="CHEBI:58189"/>
        <dbReference type="EC" id="6.3.4.4"/>
    </reaction>
</comment>
<feature type="binding site" evidence="7">
    <location>
        <position position="304"/>
    </location>
    <ligand>
        <name>GTP</name>
        <dbReference type="ChEBI" id="CHEBI:37565"/>
    </ligand>
</feature>
<dbReference type="Gene3D" id="3.40.440.10">
    <property type="entry name" value="Adenylosuccinate Synthetase, subunit A, domain 1"/>
    <property type="match status" value="1"/>
</dbReference>